<dbReference type="PANTHER" id="PTHR13363">
    <property type="entry name" value="RING FINGER AND SRY DOMAIN-CONTAINING"/>
    <property type="match status" value="1"/>
</dbReference>
<sequence length="535" mass="59910">MGTCVCKEQQSETDSNVSAHNGAAVRSVSAHVPANDYQDGYVAASSSGRCQQFPSSYVVDRLILDTLNLIRTFVDDMEPPPPLLQLHDIADREDGWIEVVISMVNVIPMNNPLGPAVITLLLDECPLPTKENVLRISEIFNLSAQSSLKGRSNPTCQRNICVVLGCIAEKLAGPSRISILTPGTLNYLITNLSTDNNPSVILFSVIALEKFAQTSENKVVIKKRLEAEPRNPLLCLEKWVNSKHYVKKQVGFCAQWCLDNLFLVEGRMFSYKCVDMSGINVMLNTKDVSEYLKISPDGLEARCDAYSFESVRCTFQVDSGVWYYETEIITPGVMQIGWATKDSMFLNHEGFGIGDDEFSVAYDGCRRLIWHNAGNEAQSQEGWCPGDILGCLLDLNNLEMMFYLNGVPVCPCIRIFKTARSGLFAAASFMSFQQCRFNFGNKPFRFPPRDREFQNFNDHAVLSAEDKVVLPRHIHLEQLRQLTVCEDLCTLCFDERASMRLLPCGHKGFCSSCVLQLEVCPMCRACIREYAPDNT</sequence>
<comment type="caution">
    <text evidence="7">The sequence shown here is derived from an EMBL/GenBank/DDBJ whole genome shotgun (WGS) entry which is preliminary data.</text>
</comment>
<dbReference type="Pfam" id="PF13920">
    <property type="entry name" value="zf-C3HC4_3"/>
    <property type="match status" value="1"/>
</dbReference>
<evidence type="ECO:0000259" key="5">
    <source>
        <dbReference type="PROSITE" id="PS50089"/>
    </source>
</evidence>
<dbReference type="InterPro" id="IPR013083">
    <property type="entry name" value="Znf_RING/FYVE/PHD"/>
</dbReference>
<dbReference type="PANTHER" id="PTHR13363:SF6">
    <property type="entry name" value="RING FINGER AND SPRY DOMAIN-CONTAINING PROTEIN 1"/>
    <property type="match status" value="1"/>
</dbReference>
<reference evidence="8" key="1">
    <citation type="submission" date="2020-01" db="EMBL/GenBank/DDBJ databases">
        <title>Draft genome sequence of the Termite Coptotermes fromosanus.</title>
        <authorList>
            <person name="Itakura S."/>
            <person name="Yosikawa Y."/>
            <person name="Umezawa K."/>
        </authorList>
    </citation>
    <scope>NUCLEOTIDE SEQUENCE [LARGE SCALE GENOMIC DNA]</scope>
</reference>
<dbReference type="EMBL" id="BLKM01000712">
    <property type="protein sequence ID" value="GFG37690.1"/>
    <property type="molecule type" value="Genomic_DNA"/>
</dbReference>
<dbReference type="InterPro" id="IPR003877">
    <property type="entry name" value="SPRY_dom"/>
</dbReference>
<dbReference type="InterPro" id="IPR035774">
    <property type="entry name" value="SPRY_RSPRY1"/>
</dbReference>
<dbReference type="Gene3D" id="2.60.120.920">
    <property type="match status" value="1"/>
</dbReference>
<evidence type="ECO:0000313" key="7">
    <source>
        <dbReference type="EMBL" id="GFG37690.1"/>
    </source>
</evidence>
<dbReference type="PROSITE" id="PS50089">
    <property type="entry name" value="ZF_RING_2"/>
    <property type="match status" value="1"/>
</dbReference>
<gene>
    <name evidence="7" type="ORF">Cfor_12174</name>
</gene>
<dbReference type="SMART" id="SM00184">
    <property type="entry name" value="RING"/>
    <property type="match status" value="1"/>
</dbReference>
<dbReference type="InterPro" id="IPR001870">
    <property type="entry name" value="B30.2/SPRY"/>
</dbReference>
<name>A0A6L2Q1A9_COPFO</name>
<evidence type="ECO:0000256" key="1">
    <source>
        <dbReference type="ARBA" id="ARBA00022723"/>
    </source>
</evidence>
<dbReference type="SUPFAM" id="SSF49899">
    <property type="entry name" value="Concanavalin A-like lectins/glucanases"/>
    <property type="match status" value="1"/>
</dbReference>
<dbReference type="SUPFAM" id="SSF57850">
    <property type="entry name" value="RING/U-box"/>
    <property type="match status" value="1"/>
</dbReference>
<dbReference type="PROSITE" id="PS50188">
    <property type="entry name" value="B302_SPRY"/>
    <property type="match status" value="1"/>
</dbReference>
<dbReference type="CDD" id="cd12883">
    <property type="entry name" value="SPRY_RING"/>
    <property type="match status" value="1"/>
</dbReference>
<dbReference type="GO" id="GO:0004842">
    <property type="term" value="F:ubiquitin-protein transferase activity"/>
    <property type="evidence" value="ECO:0007669"/>
    <property type="project" value="InterPro"/>
</dbReference>
<keyword evidence="1" id="KW-0479">Metal-binding</keyword>
<dbReference type="Proteomes" id="UP000502823">
    <property type="component" value="Unassembled WGS sequence"/>
</dbReference>
<protein>
    <recommendedName>
        <fullName evidence="9">RING finger and SPRY domain-containing protein 1</fullName>
    </recommendedName>
</protein>
<evidence type="ECO:0000256" key="2">
    <source>
        <dbReference type="ARBA" id="ARBA00022771"/>
    </source>
</evidence>
<keyword evidence="3" id="KW-0862">Zinc</keyword>
<dbReference type="InterPro" id="IPR045129">
    <property type="entry name" value="RNF123/RKP/RSPRY1"/>
</dbReference>
<evidence type="ECO:0008006" key="9">
    <source>
        <dbReference type="Google" id="ProtNLM"/>
    </source>
</evidence>
<dbReference type="InterPro" id="IPR016024">
    <property type="entry name" value="ARM-type_fold"/>
</dbReference>
<keyword evidence="8" id="KW-1185">Reference proteome</keyword>
<accession>A0A6L2Q1A9</accession>
<dbReference type="Gene3D" id="3.30.40.10">
    <property type="entry name" value="Zinc/RING finger domain, C3HC4 (zinc finger)"/>
    <property type="match status" value="1"/>
</dbReference>
<evidence type="ECO:0000313" key="8">
    <source>
        <dbReference type="Proteomes" id="UP000502823"/>
    </source>
</evidence>
<keyword evidence="2 4" id="KW-0863">Zinc-finger</keyword>
<dbReference type="InterPro" id="IPR001841">
    <property type="entry name" value="Znf_RING"/>
</dbReference>
<dbReference type="Pfam" id="PF00622">
    <property type="entry name" value="SPRY"/>
    <property type="match status" value="1"/>
</dbReference>
<evidence type="ECO:0000256" key="4">
    <source>
        <dbReference type="PROSITE-ProRule" id="PRU00175"/>
    </source>
</evidence>
<feature type="domain" description="RING-type" evidence="5">
    <location>
        <begin position="489"/>
        <end position="524"/>
    </location>
</feature>
<dbReference type="CDD" id="cd16566">
    <property type="entry name" value="RING-HC_RSPRY1"/>
    <property type="match status" value="1"/>
</dbReference>
<dbReference type="InterPro" id="IPR043136">
    <property type="entry name" value="B30.2/SPRY_sf"/>
</dbReference>
<organism evidence="7 8">
    <name type="scientific">Coptotermes formosanus</name>
    <name type="common">Formosan subterranean termite</name>
    <dbReference type="NCBI Taxonomy" id="36987"/>
    <lineage>
        <taxon>Eukaryota</taxon>
        <taxon>Metazoa</taxon>
        <taxon>Ecdysozoa</taxon>
        <taxon>Arthropoda</taxon>
        <taxon>Hexapoda</taxon>
        <taxon>Insecta</taxon>
        <taxon>Pterygota</taxon>
        <taxon>Neoptera</taxon>
        <taxon>Polyneoptera</taxon>
        <taxon>Dictyoptera</taxon>
        <taxon>Blattodea</taxon>
        <taxon>Blattoidea</taxon>
        <taxon>Termitoidae</taxon>
        <taxon>Rhinotermitidae</taxon>
        <taxon>Coptotermes</taxon>
    </lineage>
</organism>
<dbReference type="SMART" id="SM00449">
    <property type="entry name" value="SPRY"/>
    <property type="match status" value="1"/>
</dbReference>
<dbReference type="GO" id="GO:0005737">
    <property type="term" value="C:cytoplasm"/>
    <property type="evidence" value="ECO:0007669"/>
    <property type="project" value="TreeGrafter"/>
</dbReference>
<evidence type="ECO:0000259" key="6">
    <source>
        <dbReference type="PROSITE" id="PS50188"/>
    </source>
</evidence>
<dbReference type="InterPro" id="IPR013320">
    <property type="entry name" value="ConA-like_dom_sf"/>
</dbReference>
<evidence type="ECO:0000256" key="3">
    <source>
        <dbReference type="ARBA" id="ARBA00022833"/>
    </source>
</evidence>
<dbReference type="InParanoid" id="A0A6L2Q1A9"/>
<dbReference type="GO" id="GO:0008270">
    <property type="term" value="F:zinc ion binding"/>
    <property type="evidence" value="ECO:0007669"/>
    <property type="project" value="UniProtKB-KW"/>
</dbReference>
<dbReference type="AlphaFoldDB" id="A0A6L2Q1A9"/>
<dbReference type="GO" id="GO:0051603">
    <property type="term" value="P:proteolysis involved in protein catabolic process"/>
    <property type="evidence" value="ECO:0007669"/>
    <property type="project" value="TreeGrafter"/>
</dbReference>
<dbReference type="SUPFAM" id="SSF48371">
    <property type="entry name" value="ARM repeat"/>
    <property type="match status" value="1"/>
</dbReference>
<feature type="domain" description="B30.2/SPRY" evidence="6">
    <location>
        <begin position="261"/>
        <end position="444"/>
    </location>
</feature>
<proteinExistence type="predicted"/>
<dbReference type="OrthoDB" id="10017393at2759"/>